<evidence type="ECO:0000313" key="12">
    <source>
        <dbReference type="Proteomes" id="UP001348817"/>
    </source>
</evidence>
<dbReference type="GO" id="GO:0046872">
    <property type="term" value="F:metal ion binding"/>
    <property type="evidence" value="ECO:0007669"/>
    <property type="project" value="UniProtKB-KW"/>
</dbReference>
<keyword evidence="3 8" id="KW-0479">Metal-binding</keyword>
<reference evidence="11 12" key="1">
    <citation type="submission" date="2021-12" db="EMBL/GenBank/DDBJ databases">
        <title>Genome sequencing of bacteria with rrn-lacking chromosome and rrn-plasmid.</title>
        <authorList>
            <person name="Anda M."/>
            <person name="Iwasaki W."/>
        </authorList>
    </citation>
    <scope>NUCLEOTIDE SEQUENCE [LARGE SCALE GENOMIC DNA]</scope>
    <source>
        <strain evidence="11 12">DSM 100852</strain>
        <plasmid evidence="11 12">pFA3</plasmid>
    </source>
</reference>
<keyword evidence="6 8" id="KW-0460">Magnesium</keyword>
<evidence type="ECO:0000256" key="10">
    <source>
        <dbReference type="SAM" id="SignalP"/>
    </source>
</evidence>
<comment type="similarity">
    <text evidence="1 9">Belongs to the alkaline phosphatase family.</text>
</comment>
<feature type="binding site" evidence="8">
    <location>
        <position position="69"/>
    </location>
    <ligand>
        <name>Zn(2+)</name>
        <dbReference type="ChEBI" id="CHEBI:29105"/>
        <label>2</label>
    </ligand>
</feature>
<organism evidence="11 12">
    <name type="scientific">Fulvitalea axinellae</name>
    <dbReference type="NCBI Taxonomy" id="1182444"/>
    <lineage>
        <taxon>Bacteria</taxon>
        <taxon>Pseudomonadati</taxon>
        <taxon>Bacteroidota</taxon>
        <taxon>Cytophagia</taxon>
        <taxon>Cytophagales</taxon>
        <taxon>Persicobacteraceae</taxon>
        <taxon>Fulvitalea</taxon>
    </lineage>
</organism>
<feature type="binding site" evidence="8">
    <location>
        <position position="163"/>
    </location>
    <ligand>
        <name>Mg(2+)</name>
        <dbReference type="ChEBI" id="CHEBI:18420"/>
    </ligand>
</feature>
<dbReference type="SMART" id="SM00098">
    <property type="entry name" value="alkPPc"/>
    <property type="match status" value="1"/>
</dbReference>
<feature type="binding site" evidence="8">
    <location>
        <position position="161"/>
    </location>
    <ligand>
        <name>Mg(2+)</name>
        <dbReference type="ChEBI" id="CHEBI:18420"/>
    </ligand>
</feature>
<keyword evidence="10" id="KW-0732">Signal</keyword>
<evidence type="ECO:0000256" key="9">
    <source>
        <dbReference type="RuleBase" id="RU003946"/>
    </source>
</evidence>
<dbReference type="PROSITE" id="PS00123">
    <property type="entry name" value="ALKALINE_PHOSPHATASE"/>
    <property type="match status" value="1"/>
</dbReference>
<accession>A0AAU9DCM6</accession>
<dbReference type="RefSeq" id="WP_338395371.1">
    <property type="nucleotide sequence ID" value="NZ_AP025317.1"/>
</dbReference>
<dbReference type="AlphaFoldDB" id="A0AAU9DCM6"/>
<comment type="cofactor">
    <cofactor evidence="8">
        <name>Zn(2+)</name>
        <dbReference type="ChEBI" id="CHEBI:29105"/>
    </cofactor>
    <text evidence="8">Binds 2 Zn(2+) ions.</text>
</comment>
<dbReference type="EMBL" id="AP025317">
    <property type="protein sequence ID" value="BDD12229.1"/>
    <property type="molecule type" value="Genomic_DNA"/>
</dbReference>
<dbReference type="Pfam" id="PF00245">
    <property type="entry name" value="Alk_phosphatase"/>
    <property type="match status" value="1"/>
</dbReference>
<evidence type="ECO:0000313" key="11">
    <source>
        <dbReference type="EMBL" id="BDD12229.1"/>
    </source>
</evidence>
<geneLocation type="plasmid" evidence="11 12">
    <name>pFA3</name>
</geneLocation>
<protein>
    <submittedName>
        <fullName evidence="11">Alkaline phosphatase</fullName>
    </submittedName>
</protein>
<dbReference type="GO" id="GO:0004035">
    <property type="term" value="F:alkaline phosphatase activity"/>
    <property type="evidence" value="ECO:0007669"/>
    <property type="project" value="TreeGrafter"/>
</dbReference>
<dbReference type="PRINTS" id="PR00113">
    <property type="entry name" value="ALKPHPHTASE"/>
</dbReference>
<keyword evidence="5 8" id="KW-0862">Zinc</keyword>
<dbReference type="Proteomes" id="UP001348817">
    <property type="component" value="Plasmid pFA3"/>
</dbReference>
<dbReference type="InterPro" id="IPR001952">
    <property type="entry name" value="Alkaline_phosphatase"/>
</dbReference>
<keyword evidence="4" id="KW-0378">Hydrolase</keyword>
<feature type="binding site" evidence="8">
    <location>
        <position position="324"/>
    </location>
    <ligand>
        <name>Zn(2+)</name>
        <dbReference type="ChEBI" id="CHEBI:29105"/>
        <label>2</label>
    </ligand>
</feature>
<feature type="binding site" evidence="8">
    <location>
        <position position="286"/>
    </location>
    <ligand>
        <name>Zn(2+)</name>
        <dbReference type="ChEBI" id="CHEBI:29105"/>
        <label>2</label>
    </ligand>
</feature>
<keyword evidence="2" id="KW-0597">Phosphoprotein</keyword>
<evidence type="ECO:0000256" key="5">
    <source>
        <dbReference type="ARBA" id="ARBA00022833"/>
    </source>
</evidence>
<evidence type="ECO:0000256" key="4">
    <source>
        <dbReference type="ARBA" id="ARBA00022801"/>
    </source>
</evidence>
<evidence type="ECO:0000256" key="6">
    <source>
        <dbReference type="ARBA" id="ARBA00022842"/>
    </source>
</evidence>
<dbReference type="SUPFAM" id="SSF53649">
    <property type="entry name" value="Alkaline phosphatase-like"/>
    <property type="match status" value="1"/>
</dbReference>
<evidence type="ECO:0000256" key="8">
    <source>
        <dbReference type="PIRSR" id="PIRSR601952-2"/>
    </source>
</evidence>
<dbReference type="KEGG" id="fax:FUAX_46610"/>
<dbReference type="PANTHER" id="PTHR11596">
    <property type="entry name" value="ALKALINE PHOSPHATASE"/>
    <property type="match status" value="1"/>
</dbReference>
<sequence length="388" mass="42506">MCKVWKSSLLLGAISFLSANVAFAQEEYRDPKKRSYIETFEGGMFHKVERYENVKFKKRPKNVIIMIGDGMGIAQVFAGMTANKGELYLENFRYCGFSKTQSADDYVTDSAAGGTAIATGKKTKNHAIGLDKNGRPAKNILEDARDRGMMTGVVTTSLINHATPAAFMAHQAHRKMYEEIAWDIVDSGVDVAVGGGRKHFEGRTDGINLSDTLRNRGVKVAYSVDELEKHGAGPVVGLFADMHVPHYPERGMMLSRSVEYAINKLEKDKDGYVLVVEGSKIDAGGHQNKTPFAVKEMLDFDQAIGVALRHAAQDRETLIVVTADHETGGMANTGGDMETGMVKAKFVYGKHTGIPVPVFAFGPGAEKFTGFMENTDIHKKIKEALKML</sequence>
<feature type="binding site" evidence="8">
    <location>
        <position position="69"/>
    </location>
    <ligand>
        <name>Mg(2+)</name>
        <dbReference type="ChEBI" id="CHEBI:18420"/>
    </ligand>
</feature>
<feature type="signal peptide" evidence="10">
    <location>
        <begin position="1"/>
        <end position="24"/>
    </location>
</feature>
<keyword evidence="12" id="KW-1185">Reference proteome</keyword>
<name>A0AAU9DCM6_9BACT</name>
<evidence type="ECO:0000256" key="7">
    <source>
        <dbReference type="PIRSR" id="PIRSR601952-1"/>
    </source>
</evidence>
<proteinExistence type="inferred from homology"/>
<dbReference type="InterPro" id="IPR018299">
    <property type="entry name" value="Alkaline_phosphatase_AS"/>
</dbReference>
<dbReference type="Gene3D" id="3.40.720.10">
    <property type="entry name" value="Alkaline Phosphatase, subunit A"/>
    <property type="match status" value="1"/>
</dbReference>
<feature type="active site" description="Phosphoserine intermediate" evidence="7">
    <location>
        <position position="110"/>
    </location>
</feature>
<feature type="binding site" evidence="8">
    <location>
        <position position="325"/>
    </location>
    <ligand>
        <name>Zn(2+)</name>
        <dbReference type="ChEBI" id="CHEBI:29105"/>
        <label>2</label>
    </ligand>
</feature>
<comment type="cofactor">
    <cofactor evidence="8">
        <name>Mg(2+)</name>
        <dbReference type="ChEBI" id="CHEBI:18420"/>
    </cofactor>
    <text evidence="8">Binds 1 Mg(2+) ion.</text>
</comment>
<feature type="binding site" evidence="8">
    <location>
        <position position="277"/>
    </location>
    <ligand>
        <name>Mg(2+)</name>
        <dbReference type="ChEBI" id="CHEBI:18420"/>
    </ligand>
</feature>
<feature type="chain" id="PRO_5043930651" evidence="10">
    <location>
        <begin position="25"/>
        <end position="388"/>
    </location>
</feature>
<dbReference type="PANTHER" id="PTHR11596:SF5">
    <property type="entry name" value="ALKALINE PHOSPHATASE"/>
    <property type="match status" value="1"/>
</dbReference>
<feature type="binding site" evidence="8">
    <location>
        <position position="282"/>
    </location>
    <ligand>
        <name>Zn(2+)</name>
        <dbReference type="ChEBI" id="CHEBI:29105"/>
        <label>2</label>
    </ligand>
</feature>
<gene>
    <name evidence="11" type="ORF">FUAX_46610</name>
</gene>
<keyword evidence="11" id="KW-0614">Plasmid</keyword>
<evidence type="ECO:0000256" key="3">
    <source>
        <dbReference type="ARBA" id="ARBA00022723"/>
    </source>
</evidence>
<dbReference type="InterPro" id="IPR017850">
    <property type="entry name" value="Alkaline_phosphatase_core_sf"/>
</dbReference>
<evidence type="ECO:0000256" key="2">
    <source>
        <dbReference type="ARBA" id="ARBA00022553"/>
    </source>
</evidence>
<evidence type="ECO:0000256" key="1">
    <source>
        <dbReference type="ARBA" id="ARBA00005984"/>
    </source>
</evidence>
<dbReference type="CDD" id="cd16012">
    <property type="entry name" value="ALP"/>
    <property type="match status" value="1"/>
</dbReference>